<evidence type="ECO:0000256" key="1">
    <source>
        <dbReference type="SAM" id="MobiDB-lite"/>
    </source>
</evidence>
<dbReference type="CDD" id="cd01670">
    <property type="entry name" value="Death"/>
    <property type="match status" value="1"/>
</dbReference>
<accession>A0A8S3TS84</accession>
<dbReference type="Pfam" id="PF08477">
    <property type="entry name" value="Roc"/>
    <property type="match status" value="1"/>
</dbReference>
<dbReference type="PANTHER" id="PTHR12449:SF18">
    <property type="entry name" value="DEATH DOMAIN-CONTAINING PROTEIN"/>
    <property type="match status" value="1"/>
</dbReference>
<protein>
    <recommendedName>
        <fullName evidence="2">Death domain-containing protein</fullName>
    </recommendedName>
</protein>
<dbReference type="PANTHER" id="PTHR12449">
    <property type="entry name" value="DEATH DOMAIN-CONTAINING PROTEIN"/>
    <property type="match status" value="1"/>
</dbReference>
<dbReference type="Gene3D" id="3.30.70.1390">
    <property type="entry name" value="ROC domain from the Parkinson's disease-associated leucine-rich repeat kinase 2"/>
    <property type="match status" value="1"/>
</dbReference>
<evidence type="ECO:0000313" key="3">
    <source>
        <dbReference type="EMBL" id="CAG2236400.1"/>
    </source>
</evidence>
<feature type="region of interest" description="Disordered" evidence="1">
    <location>
        <begin position="99"/>
        <end position="132"/>
    </location>
</feature>
<dbReference type="GO" id="GO:0007165">
    <property type="term" value="P:signal transduction"/>
    <property type="evidence" value="ECO:0007669"/>
    <property type="project" value="InterPro"/>
</dbReference>
<dbReference type="InterPro" id="IPR039788">
    <property type="entry name" value="NOL4/NOL4L"/>
</dbReference>
<name>A0A8S3TS84_MYTED</name>
<dbReference type="AlphaFoldDB" id="A0A8S3TS84"/>
<dbReference type="OrthoDB" id="10031931at2759"/>
<dbReference type="InterPro" id="IPR011029">
    <property type="entry name" value="DEATH-like_dom_sf"/>
</dbReference>
<sequence length="954" mass="109569">MMKRKKQSTMLNRLTGEGTYESYDMRCMVTGQFAVGKSTLVKLLVGDVIPEGRHPTDGISLLEGRCGLDVKTREWVLINPGTYNAMDGVYNKVLMTSREEKGTNPSEKLDQHQASDISPAGSKDDDMGNPGVLQQSQAMALPLPSNTSDTISNQPPSVIPLSQETSSIVPLSRQQLKQKMKAKMTKDEIRRKMEKVLKSGKYKMKVGRLIFWDFGGQYVYYTTHQTFMTYRALFLVVFDGSKGLHEQVPDVLCFPGQHMTPTPAVFLQHWVNCILTYCKAVYTGIPKILFVATHKDKVPKEDIKTRRTELYSGIEELFKDHEGREHLVIDNQIFVNATDKTDPEINVLKKAITDLTFQHPCWGESMPNASVPLELEIANLVAKGKQILSLREVEELNSISKVSVLSNEELSDFLHFQHSLGKMIYFDTPQLRGYVIISPLLLVEVMRSFVTDIAFWPKKGLIRNTFERMSESGIVQRKELYLIWEQKHFKKLSPYKEFIFDMLIHLDILSEQRRYDTNTGSRLPVENFFVPCMLIQRNDTRFMTHECTPEKAISLAFVFKGTIIPPALPNRLISACLSMWTVKTYEGKQLLFSGFVGLSFDKAHDIVVCVEGNKILLYIVHETSNGLIVPDIATGIKECMYTTLERISEFYKSTVSSSSQKLPFHIEYACSRLECHITEEAAFTTDEWICDKHKIVHTKDKWNIWNQDQAKEECEINCQGLQEDALNQIPSDIELQRFSSRCEETVIRELAIHLGITLHEWEKLRSDYEFVDIVKYRVLVTWREKYSGRFSNIAKALQDMDLTTHTLCQVQYPSNWIELGLPITSIDIIQYNNGRDLVAQCKDILFQWREDQRVRPTIRVLVQALVNVDKGAKCLEEIIKTVGVKKYTQHEEVEEEKEGKVKTLMKKLNPFPEEEIGKMFPVSLCFYKLIIIGLTSFRYISIGKQWILHNCLQN</sequence>
<dbReference type="EMBL" id="CAJPWZ010002352">
    <property type="protein sequence ID" value="CAG2236400.1"/>
    <property type="molecule type" value="Genomic_DNA"/>
</dbReference>
<dbReference type="Gene3D" id="3.40.50.300">
    <property type="entry name" value="P-loop containing nucleotide triphosphate hydrolases"/>
    <property type="match status" value="1"/>
</dbReference>
<dbReference type="SUPFAM" id="SSF52540">
    <property type="entry name" value="P-loop containing nucleoside triphosphate hydrolases"/>
    <property type="match status" value="1"/>
</dbReference>
<keyword evidence="4" id="KW-1185">Reference proteome</keyword>
<proteinExistence type="predicted"/>
<feature type="compositionally biased region" description="Basic and acidic residues" evidence="1">
    <location>
        <begin position="99"/>
        <end position="113"/>
    </location>
</feature>
<reference evidence="3" key="1">
    <citation type="submission" date="2021-03" db="EMBL/GenBank/DDBJ databases">
        <authorList>
            <person name="Bekaert M."/>
        </authorList>
    </citation>
    <scope>NUCLEOTIDE SEQUENCE</scope>
</reference>
<dbReference type="SUPFAM" id="SSF47986">
    <property type="entry name" value="DEATH domain"/>
    <property type="match status" value="1"/>
</dbReference>
<dbReference type="PROSITE" id="PS50017">
    <property type="entry name" value="DEATH_DOMAIN"/>
    <property type="match status" value="1"/>
</dbReference>
<feature type="domain" description="Death" evidence="2">
    <location>
        <begin position="818"/>
        <end position="870"/>
    </location>
</feature>
<dbReference type="InterPro" id="IPR027417">
    <property type="entry name" value="P-loop_NTPase"/>
</dbReference>
<dbReference type="Proteomes" id="UP000683360">
    <property type="component" value="Unassembled WGS sequence"/>
</dbReference>
<organism evidence="3 4">
    <name type="scientific">Mytilus edulis</name>
    <name type="common">Blue mussel</name>
    <dbReference type="NCBI Taxonomy" id="6550"/>
    <lineage>
        <taxon>Eukaryota</taxon>
        <taxon>Metazoa</taxon>
        <taxon>Spiralia</taxon>
        <taxon>Lophotrochozoa</taxon>
        <taxon>Mollusca</taxon>
        <taxon>Bivalvia</taxon>
        <taxon>Autobranchia</taxon>
        <taxon>Pteriomorphia</taxon>
        <taxon>Mytilida</taxon>
        <taxon>Mytiloidea</taxon>
        <taxon>Mytilidae</taxon>
        <taxon>Mytilinae</taxon>
        <taxon>Mytilus</taxon>
    </lineage>
</organism>
<gene>
    <name evidence="3" type="ORF">MEDL_48884</name>
</gene>
<dbReference type="InterPro" id="IPR000488">
    <property type="entry name" value="Death_dom"/>
</dbReference>
<comment type="caution">
    <text evidence="3">The sequence shown here is derived from an EMBL/GenBank/DDBJ whole genome shotgun (WGS) entry which is preliminary data.</text>
</comment>
<evidence type="ECO:0000259" key="2">
    <source>
        <dbReference type="PROSITE" id="PS50017"/>
    </source>
</evidence>
<dbReference type="Gene3D" id="1.10.533.10">
    <property type="entry name" value="Death Domain, Fas"/>
    <property type="match status" value="2"/>
</dbReference>
<evidence type="ECO:0000313" key="4">
    <source>
        <dbReference type="Proteomes" id="UP000683360"/>
    </source>
</evidence>